<keyword evidence="3" id="KW-1185">Reference proteome</keyword>
<dbReference type="Pfam" id="PF06335">
    <property type="entry name" value="DUF1054"/>
    <property type="match status" value="1"/>
</dbReference>
<dbReference type="Gene3D" id="3.30.930.20">
    <property type="entry name" value="Protein of unknown function DUF1054"/>
    <property type="match status" value="1"/>
</dbReference>
<comment type="similarity">
    <text evidence="1">Belongs to the UPF0637 family.</text>
</comment>
<dbReference type="SUPFAM" id="SSF142913">
    <property type="entry name" value="YktB/PF0168-like"/>
    <property type="match status" value="1"/>
</dbReference>
<accession>A0A235B686</accession>
<gene>
    <name evidence="2" type="ORF">CHM34_10180</name>
</gene>
<organism evidence="2 3">
    <name type="scientific">Paludifilum halophilum</name>
    <dbReference type="NCBI Taxonomy" id="1642702"/>
    <lineage>
        <taxon>Bacteria</taxon>
        <taxon>Bacillati</taxon>
        <taxon>Bacillota</taxon>
        <taxon>Bacilli</taxon>
        <taxon>Bacillales</taxon>
        <taxon>Thermoactinomycetaceae</taxon>
        <taxon>Paludifilum</taxon>
    </lineage>
</organism>
<reference evidence="2 3" key="1">
    <citation type="submission" date="2017-07" db="EMBL/GenBank/DDBJ databases">
        <title>The genome sequence of Paludifilum halophilum highlights mechanisms for microbial adaptation to high salt environemnts.</title>
        <authorList>
            <person name="Belbahri L."/>
        </authorList>
    </citation>
    <scope>NUCLEOTIDE SEQUENCE [LARGE SCALE GENOMIC DNA]</scope>
    <source>
        <strain evidence="2 3">DSM 102817</strain>
    </source>
</reference>
<proteinExistence type="inferred from homology"/>
<protein>
    <recommendedName>
        <fullName evidence="1">UPF0637 protein CHM34_10180</fullName>
    </recommendedName>
</protein>
<comment type="caution">
    <text evidence="2">The sequence shown here is derived from an EMBL/GenBank/DDBJ whole genome shotgun (WGS) entry which is preliminary data.</text>
</comment>
<dbReference type="HAMAP" id="MF_01851">
    <property type="entry name" value="UPF0637"/>
    <property type="match status" value="1"/>
</dbReference>
<name>A0A235B686_9BACL</name>
<dbReference type="EMBL" id="NOWF01000005">
    <property type="protein sequence ID" value="OYD07816.1"/>
    <property type="molecule type" value="Genomic_DNA"/>
</dbReference>
<evidence type="ECO:0000313" key="3">
    <source>
        <dbReference type="Proteomes" id="UP000215459"/>
    </source>
</evidence>
<dbReference type="InterPro" id="IPR053707">
    <property type="entry name" value="UPF0637_domain_sf"/>
</dbReference>
<dbReference type="PIRSF" id="PIRSF021332">
    <property type="entry name" value="DUF1054"/>
    <property type="match status" value="1"/>
</dbReference>
<dbReference type="OrthoDB" id="9812818at2"/>
<dbReference type="RefSeq" id="WP_094264486.1">
    <property type="nucleotide sequence ID" value="NZ_NOWF01000005.1"/>
</dbReference>
<evidence type="ECO:0000313" key="2">
    <source>
        <dbReference type="EMBL" id="OYD07816.1"/>
    </source>
</evidence>
<dbReference type="Proteomes" id="UP000215459">
    <property type="component" value="Unassembled WGS sequence"/>
</dbReference>
<sequence length="210" mass="24084">MSWTGFQDKDFDVFSIPGLEPRMEALKEQIRPKLESLGENLRPDLSDLAGEQMFVHVAKHARRTVNPPDETWVAWSTQKRGYKAHPHFQVGMRKPHLFAMFALIYESPNKPDFARNFLEQMDELLPFIPSSFVVSQDHTRPEATPVGELGRTGMEKVLKRLQNVKKAEFLCGIRLDRNHPAVQEADRLESEIKQAFQTLSPLYRLAVLSG</sequence>
<dbReference type="InterPro" id="IPR009403">
    <property type="entry name" value="UPF0637"/>
</dbReference>
<evidence type="ECO:0000256" key="1">
    <source>
        <dbReference type="HAMAP-Rule" id="MF_01851"/>
    </source>
</evidence>
<dbReference type="AlphaFoldDB" id="A0A235B686"/>